<keyword evidence="1" id="KW-1133">Transmembrane helix</keyword>
<keyword evidence="4" id="KW-1185">Reference proteome</keyword>
<dbReference type="STRING" id="442562.Rumeso_00668"/>
<dbReference type="InterPro" id="IPR058581">
    <property type="entry name" value="TM_HPP"/>
</dbReference>
<feature type="transmembrane region" description="Helical" evidence="1">
    <location>
        <begin position="61"/>
        <end position="78"/>
    </location>
</feature>
<keyword evidence="1" id="KW-0812">Transmembrane</keyword>
<sequence length="168" mass="17372">MSRESVTWSIYASLLSASVMVVIGLLGLWAGKPWLFPSLGPTIFLQAVTPDQPSARPWNTLTGHALGVIAGFAALFLLHAQNDPPTLSAGVLTGGRVAATALAVGLTVALQLALKAEHPPAAATTMLISLGGLKPDWSTVLVIAAGVVTVAVLGEGVRWLHPNRKDSP</sequence>
<dbReference type="RefSeq" id="WP_169791179.1">
    <property type="nucleotide sequence ID" value="NZ_KK088584.1"/>
</dbReference>
<feature type="transmembrane region" description="Helical" evidence="1">
    <location>
        <begin position="90"/>
        <end position="114"/>
    </location>
</feature>
<evidence type="ECO:0000313" key="3">
    <source>
        <dbReference type="EMBL" id="EYD77710.1"/>
    </source>
</evidence>
<evidence type="ECO:0000259" key="2">
    <source>
        <dbReference type="Pfam" id="PF04982"/>
    </source>
</evidence>
<dbReference type="EMBL" id="AOSK01000023">
    <property type="protein sequence ID" value="EYD77710.1"/>
    <property type="molecule type" value="Genomic_DNA"/>
</dbReference>
<comment type="caution">
    <text evidence="3">The sequence shown here is derived from an EMBL/GenBank/DDBJ whole genome shotgun (WGS) entry which is preliminary data.</text>
</comment>
<dbReference type="AlphaFoldDB" id="A0A017HTQ0"/>
<reference evidence="3 4" key="1">
    <citation type="submission" date="2013-02" db="EMBL/GenBank/DDBJ databases">
        <authorList>
            <person name="Fiebig A."/>
            <person name="Goeker M."/>
            <person name="Klenk H.-P.P."/>
        </authorList>
    </citation>
    <scope>NUCLEOTIDE SEQUENCE [LARGE SCALE GENOMIC DNA]</scope>
    <source>
        <strain evidence="3 4">DSM 19309</strain>
    </source>
</reference>
<name>A0A017HTQ0_9RHOB</name>
<protein>
    <recommendedName>
        <fullName evidence="2">HPP transmembrane region domain-containing protein</fullName>
    </recommendedName>
</protein>
<keyword evidence="1" id="KW-0472">Membrane</keyword>
<dbReference type="InterPro" id="IPR007065">
    <property type="entry name" value="HPP"/>
</dbReference>
<gene>
    <name evidence="3" type="ORF">Rumeso_00668</name>
</gene>
<dbReference type="HOGENOM" id="CLU_102559_1_0_5"/>
<feature type="transmembrane region" description="Helical" evidence="1">
    <location>
        <begin position="12"/>
        <end position="31"/>
    </location>
</feature>
<proteinExistence type="predicted"/>
<organism evidence="3 4">
    <name type="scientific">Rubellimicrobium mesophilum DSM 19309</name>
    <dbReference type="NCBI Taxonomy" id="442562"/>
    <lineage>
        <taxon>Bacteria</taxon>
        <taxon>Pseudomonadati</taxon>
        <taxon>Pseudomonadota</taxon>
        <taxon>Alphaproteobacteria</taxon>
        <taxon>Rhodobacterales</taxon>
        <taxon>Roseobacteraceae</taxon>
        <taxon>Rubellimicrobium</taxon>
    </lineage>
</organism>
<feature type="transmembrane region" description="Helical" evidence="1">
    <location>
        <begin position="137"/>
        <end position="160"/>
    </location>
</feature>
<feature type="domain" description="HPP transmembrane region" evidence="2">
    <location>
        <begin position="5"/>
        <end position="155"/>
    </location>
</feature>
<accession>A0A017HTQ0</accession>
<evidence type="ECO:0000313" key="4">
    <source>
        <dbReference type="Proteomes" id="UP000019666"/>
    </source>
</evidence>
<dbReference type="Proteomes" id="UP000019666">
    <property type="component" value="Unassembled WGS sequence"/>
</dbReference>
<dbReference type="PANTHER" id="PTHR33741">
    <property type="entry name" value="TRANSMEMBRANE PROTEIN DDB_G0269096-RELATED"/>
    <property type="match status" value="1"/>
</dbReference>
<dbReference type="PANTHER" id="PTHR33741:SF5">
    <property type="entry name" value="TRANSMEMBRANE PROTEIN DDB_G0269096-RELATED"/>
    <property type="match status" value="1"/>
</dbReference>
<dbReference type="Pfam" id="PF04982">
    <property type="entry name" value="TM_HPP"/>
    <property type="match status" value="1"/>
</dbReference>
<evidence type="ECO:0000256" key="1">
    <source>
        <dbReference type="SAM" id="Phobius"/>
    </source>
</evidence>